<protein>
    <submittedName>
        <fullName evidence="1">Uncharacterized protein</fullName>
    </submittedName>
</protein>
<dbReference type="Proteomes" id="UP001596267">
    <property type="component" value="Unassembled WGS sequence"/>
</dbReference>
<gene>
    <name evidence="1" type="ORF">ACFP7A_05460</name>
</gene>
<reference evidence="2" key="1">
    <citation type="journal article" date="2019" name="Int. J. Syst. Evol. Microbiol.">
        <title>The Global Catalogue of Microorganisms (GCM) 10K type strain sequencing project: providing services to taxonomists for standard genome sequencing and annotation.</title>
        <authorList>
            <consortium name="The Broad Institute Genomics Platform"/>
            <consortium name="The Broad Institute Genome Sequencing Center for Infectious Disease"/>
            <person name="Wu L."/>
            <person name="Ma J."/>
        </authorList>
    </citation>
    <scope>NUCLEOTIDE SEQUENCE [LARGE SCALE GENOMIC DNA]</scope>
    <source>
        <strain evidence="2">CCUG 42001</strain>
    </source>
</reference>
<keyword evidence="2" id="KW-1185">Reference proteome</keyword>
<comment type="caution">
    <text evidence="1">The sequence shown here is derived from an EMBL/GenBank/DDBJ whole genome shotgun (WGS) entry which is preliminary data.</text>
</comment>
<dbReference type="Gene3D" id="2.60.40.420">
    <property type="entry name" value="Cupredoxins - blue copper proteins"/>
    <property type="match status" value="2"/>
</dbReference>
<name>A0ABW1WBS4_9BACL</name>
<proteinExistence type="predicted"/>
<dbReference type="SUPFAM" id="SSF49503">
    <property type="entry name" value="Cupredoxins"/>
    <property type="match status" value="2"/>
</dbReference>
<evidence type="ECO:0000313" key="2">
    <source>
        <dbReference type="Proteomes" id="UP001596267"/>
    </source>
</evidence>
<sequence>MILRVNVGECIEITLTNELTGATDHEQDKIHGYPAVPVEVPFPSSDRISLHPQMLAYDVRTSDGATVGFNDDQTIGPGESITYRWYADYEVGSVGLWDMADIRNHRHHGAFGMLIVEPRGSTYLDPMNREKEAVGNQVILSNPLLSETREFALLMHDGVRLMDKDGRLIIDPEPLFVRREEPIADFEDQGSRGFNYRAERFSHRLTNLDDLSKVFRSTDHGDPATPLFIAYAGDPVLFRFTAPADRARGHAFTIHGHKWLRSSNDVNSSIISVKGQNMPGANGSFPLFYGAGGYHQDPGDYLYRSGNIRWDIELGLWGIMRVLAERIPYLASLDESNFYPRKKVQGDHGDESA</sequence>
<dbReference type="InterPro" id="IPR008972">
    <property type="entry name" value="Cupredoxin"/>
</dbReference>
<dbReference type="EMBL" id="JBHSTQ010000004">
    <property type="protein sequence ID" value="MFC6386041.1"/>
    <property type="molecule type" value="Genomic_DNA"/>
</dbReference>
<accession>A0ABW1WBS4</accession>
<dbReference type="RefSeq" id="WP_253053114.1">
    <property type="nucleotide sequence ID" value="NZ_JAMXWN010000003.1"/>
</dbReference>
<organism evidence="1 2">
    <name type="scientific">Sporolactobacillus kofuensis</name>
    <dbReference type="NCBI Taxonomy" id="269672"/>
    <lineage>
        <taxon>Bacteria</taxon>
        <taxon>Bacillati</taxon>
        <taxon>Bacillota</taxon>
        <taxon>Bacilli</taxon>
        <taxon>Bacillales</taxon>
        <taxon>Sporolactobacillaceae</taxon>
        <taxon>Sporolactobacillus</taxon>
    </lineage>
</organism>
<evidence type="ECO:0000313" key="1">
    <source>
        <dbReference type="EMBL" id="MFC6386041.1"/>
    </source>
</evidence>